<feature type="compositionally biased region" description="Gly residues" evidence="2">
    <location>
        <begin position="1"/>
        <end position="35"/>
    </location>
</feature>
<dbReference type="InterPro" id="IPR036397">
    <property type="entry name" value="RNaseH_sf"/>
</dbReference>
<evidence type="ECO:0000313" key="5">
    <source>
        <dbReference type="EMBL" id="EFC41986.1"/>
    </source>
</evidence>
<dbReference type="CDD" id="cd04658">
    <property type="entry name" value="Piwi_piwi-like_Euk"/>
    <property type="match status" value="1"/>
</dbReference>
<dbReference type="eggNOG" id="KOG1042">
    <property type="taxonomic scope" value="Eukaryota"/>
</dbReference>
<dbReference type="InterPro" id="IPR012337">
    <property type="entry name" value="RNaseH-like_sf"/>
</dbReference>
<dbReference type="InterPro" id="IPR003165">
    <property type="entry name" value="Piwi"/>
</dbReference>
<dbReference type="Pfam" id="PF02170">
    <property type="entry name" value="PAZ"/>
    <property type="match status" value="1"/>
</dbReference>
<feature type="domain" description="PAZ" evidence="3">
    <location>
        <begin position="314"/>
        <end position="414"/>
    </location>
</feature>
<evidence type="ECO:0000259" key="3">
    <source>
        <dbReference type="PROSITE" id="PS50821"/>
    </source>
</evidence>
<dbReference type="Pfam" id="PF02171">
    <property type="entry name" value="Piwi"/>
    <property type="match status" value="1"/>
</dbReference>
<dbReference type="SUPFAM" id="SSF101690">
    <property type="entry name" value="PAZ domain"/>
    <property type="match status" value="1"/>
</dbReference>
<dbReference type="OMA" id="RRDFHDT"/>
<proteinExistence type="inferred from homology"/>
<dbReference type="CDD" id="cd02845">
    <property type="entry name" value="PAZ_piwi_like"/>
    <property type="match status" value="1"/>
</dbReference>
<dbReference type="RefSeq" id="XP_002674730.1">
    <property type="nucleotide sequence ID" value="XM_002674684.1"/>
</dbReference>
<gene>
    <name evidence="5" type="ORF">NAEGRDRAFT_70125</name>
</gene>
<dbReference type="VEuPathDB" id="AmoebaDB:NAEGRDRAFT_70125"/>
<dbReference type="InterPro" id="IPR032474">
    <property type="entry name" value="Argonaute_N"/>
</dbReference>
<comment type="similarity">
    <text evidence="1">Belongs to the argonaute family.</text>
</comment>
<dbReference type="Pfam" id="PF16486">
    <property type="entry name" value="ArgoN"/>
    <property type="match status" value="1"/>
</dbReference>
<dbReference type="Proteomes" id="UP000006671">
    <property type="component" value="Unassembled WGS sequence"/>
</dbReference>
<dbReference type="InterPro" id="IPR003100">
    <property type="entry name" value="PAZ_dom"/>
</dbReference>
<evidence type="ECO:0000256" key="2">
    <source>
        <dbReference type="SAM" id="MobiDB-lite"/>
    </source>
</evidence>
<dbReference type="Gene3D" id="2.170.260.10">
    <property type="entry name" value="paz domain"/>
    <property type="match status" value="1"/>
</dbReference>
<feature type="domain" description="Piwi" evidence="4">
    <location>
        <begin position="577"/>
        <end position="883"/>
    </location>
</feature>
<dbReference type="EMBL" id="GG738882">
    <property type="protein sequence ID" value="EFC41986.1"/>
    <property type="molecule type" value="Genomic_DNA"/>
</dbReference>
<feature type="region of interest" description="Disordered" evidence="2">
    <location>
        <begin position="1"/>
        <end position="105"/>
    </location>
</feature>
<dbReference type="FunCoup" id="D2VMG4">
    <property type="interactions" value="228"/>
</dbReference>
<dbReference type="PROSITE" id="PS50821">
    <property type="entry name" value="PAZ"/>
    <property type="match status" value="1"/>
</dbReference>
<dbReference type="PANTHER" id="PTHR22891">
    <property type="entry name" value="EUKARYOTIC TRANSLATION INITIATION FACTOR 2C"/>
    <property type="match status" value="1"/>
</dbReference>
<dbReference type="InterPro" id="IPR036085">
    <property type="entry name" value="PAZ_dom_sf"/>
</dbReference>
<evidence type="ECO:0000313" key="6">
    <source>
        <dbReference type="Proteomes" id="UP000006671"/>
    </source>
</evidence>
<dbReference type="GeneID" id="8851600"/>
<dbReference type="SUPFAM" id="SSF53098">
    <property type="entry name" value="Ribonuclease H-like"/>
    <property type="match status" value="1"/>
</dbReference>
<dbReference type="GO" id="GO:0003723">
    <property type="term" value="F:RNA binding"/>
    <property type="evidence" value="ECO:0007669"/>
    <property type="project" value="InterPro"/>
</dbReference>
<dbReference type="PROSITE" id="PS50822">
    <property type="entry name" value="PIWI"/>
    <property type="match status" value="1"/>
</dbReference>
<evidence type="ECO:0000256" key="1">
    <source>
        <dbReference type="RuleBase" id="RU361178"/>
    </source>
</evidence>
<sequence>MSSNRGGGGNSRGGERGGGTYRGGSRGGGGAGRGSGSSRAVVDHHSGGSSSGQFHSSRPSSSSSSGGASSSSSSSRGSYGSKTPSHGGRGTGFNQQPSQLSFGNRKAIEEVSIRTIKIEDLSNVGSSSAQTERPAESTTSRAVVNYFPVKAPEGPFYLYDVKINPDVDSKYFAGNLVKQVMPINEIYLFDGTTVLYTKNPLTKNKETFEKTLVKDKKVYKVTINFARSITSKVIDATTLQFMNIILRKAQNSLHLQRIGRHYYNTNEKVVANIENHHIKILPGALSTTFLGSKGLMLNVDMIYKTLRTDTVYSMLMDLMDKFDSHDRIANEFRNTIVLCTYNQRTVHIDDVDFEKTPKSTFVKKTGEKITFAKYYQEQYKIKVKDMNQPLLKHVDRKDPQKIEYYLPELCLLTGLTDDMRKNHQLMKALKDATGLTPNQRIRQIVHSQQECLQNEEYTDQLGLWGLEINDKLLEVETTVLPCEKVEFGDNLQKTATGASWEVKREKLFKPVKIDNWCVFHPNGTKQDTTNFIKSLNDVSKPIGMILGTPKLVELSGNNEETYASEIEEYMSGNKPSFALVVLFNDQKQRYSRVKEVLCNQVGIISQCVKLSTITNEKGLASKATKVIVQICSKMGGAPWTVPLAFPNKEPTMIIGMDVYHSGEIYKRKKASVAGFVASIDAKISTYFTKCIIQEAGKEIVDELEECMTAALNKFKEKNKILPKHVIFYRDGVGEGQKEAVLEREVMACKKAIMNIAPSCKLNYIVVSKRINTRIFAQTDPTKPTDFTNPQPGTVLDYGVTSQREDPLAIEFYLVAQKVDNGQGTATPTKYHSIFNESSLSKQYLETLSFRLCHNYYNWFGTIRVPSPCMYAHKIASLVGQYTKSADFKDVLNDKLFYL</sequence>
<dbReference type="STRING" id="5762.D2VMG4"/>
<name>D2VMG4_NAEGR</name>
<dbReference type="AlphaFoldDB" id="D2VMG4"/>
<accession>D2VMG4</accession>
<dbReference type="OrthoDB" id="10252740at2759"/>
<dbReference type="SMART" id="SM00949">
    <property type="entry name" value="PAZ"/>
    <property type="match status" value="1"/>
</dbReference>
<dbReference type="Gene3D" id="3.30.420.10">
    <property type="entry name" value="Ribonuclease H-like superfamily/Ribonuclease H"/>
    <property type="match status" value="1"/>
</dbReference>
<reference evidence="5 6" key="1">
    <citation type="journal article" date="2010" name="Cell">
        <title>The genome of Naegleria gruberi illuminates early eukaryotic versatility.</title>
        <authorList>
            <person name="Fritz-Laylin L.K."/>
            <person name="Prochnik S.E."/>
            <person name="Ginger M.L."/>
            <person name="Dacks J.B."/>
            <person name="Carpenter M.L."/>
            <person name="Field M.C."/>
            <person name="Kuo A."/>
            <person name="Paredez A."/>
            <person name="Chapman J."/>
            <person name="Pham J."/>
            <person name="Shu S."/>
            <person name="Neupane R."/>
            <person name="Cipriano M."/>
            <person name="Mancuso J."/>
            <person name="Tu H."/>
            <person name="Salamov A."/>
            <person name="Lindquist E."/>
            <person name="Shapiro H."/>
            <person name="Lucas S."/>
            <person name="Grigoriev I.V."/>
            <person name="Cande W.Z."/>
            <person name="Fulton C."/>
            <person name="Rokhsar D.S."/>
            <person name="Dawson S.C."/>
        </authorList>
    </citation>
    <scope>NUCLEOTIDE SEQUENCE [LARGE SCALE GENOMIC DNA]</scope>
    <source>
        <strain evidence="5 6">NEG-M</strain>
    </source>
</reference>
<feature type="compositionally biased region" description="Polar residues" evidence="2">
    <location>
        <begin position="92"/>
        <end position="102"/>
    </location>
</feature>
<dbReference type="SMART" id="SM00950">
    <property type="entry name" value="Piwi"/>
    <property type="match status" value="1"/>
</dbReference>
<organism evidence="6">
    <name type="scientific">Naegleria gruberi</name>
    <name type="common">Amoeba</name>
    <dbReference type="NCBI Taxonomy" id="5762"/>
    <lineage>
        <taxon>Eukaryota</taxon>
        <taxon>Discoba</taxon>
        <taxon>Heterolobosea</taxon>
        <taxon>Tetramitia</taxon>
        <taxon>Eutetramitia</taxon>
        <taxon>Vahlkampfiidae</taxon>
        <taxon>Naegleria</taxon>
    </lineage>
</organism>
<feature type="compositionally biased region" description="Low complexity" evidence="2">
    <location>
        <begin position="47"/>
        <end position="81"/>
    </location>
</feature>
<dbReference type="InParanoid" id="D2VMG4"/>
<dbReference type="KEGG" id="ngr:NAEGRDRAFT_70125"/>
<dbReference type="Gene3D" id="3.40.50.2300">
    <property type="match status" value="1"/>
</dbReference>
<evidence type="ECO:0000259" key="4">
    <source>
        <dbReference type="PROSITE" id="PS50822"/>
    </source>
</evidence>
<protein>
    <submittedName>
        <fullName evidence="5">Argonaute</fullName>
    </submittedName>
</protein>
<keyword evidence="6" id="KW-1185">Reference proteome</keyword>